<dbReference type="AlphaFoldDB" id="A0A326RVV0"/>
<name>A0A326RVV0_9BACT</name>
<dbReference type="OrthoDB" id="823511at2"/>
<protein>
    <submittedName>
        <fullName evidence="2">Uncharacterized protein</fullName>
    </submittedName>
</protein>
<dbReference type="RefSeq" id="WP_111394742.1">
    <property type="nucleotide sequence ID" value="NZ_JBJINY010000068.1"/>
</dbReference>
<keyword evidence="1" id="KW-0732">Signal</keyword>
<dbReference type="PROSITE" id="PS51257">
    <property type="entry name" value="PROKAR_LIPOPROTEIN"/>
    <property type="match status" value="1"/>
</dbReference>
<dbReference type="Proteomes" id="UP000248917">
    <property type="component" value="Unassembled WGS sequence"/>
</dbReference>
<evidence type="ECO:0000313" key="3">
    <source>
        <dbReference type="Proteomes" id="UP000248917"/>
    </source>
</evidence>
<comment type="caution">
    <text evidence="2">The sequence shown here is derived from an EMBL/GenBank/DDBJ whole genome shotgun (WGS) entry which is preliminary data.</text>
</comment>
<evidence type="ECO:0000256" key="1">
    <source>
        <dbReference type="SAM" id="SignalP"/>
    </source>
</evidence>
<keyword evidence="3" id="KW-1185">Reference proteome</keyword>
<evidence type="ECO:0000313" key="2">
    <source>
        <dbReference type="EMBL" id="PZV77648.1"/>
    </source>
</evidence>
<organism evidence="2 3">
    <name type="scientific">Algoriphagus aquaeductus</name>
    <dbReference type="NCBI Taxonomy" id="475299"/>
    <lineage>
        <taxon>Bacteria</taxon>
        <taxon>Pseudomonadati</taxon>
        <taxon>Bacteroidota</taxon>
        <taxon>Cytophagia</taxon>
        <taxon>Cytophagales</taxon>
        <taxon>Cyclobacteriaceae</taxon>
        <taxon>Algoriphagus</taxon>
    </lineage>
</organism>
<feature type="chain" id="PRO_5016239312" evidence="1">
    <location>
        <begin position="30"/>
        <end position="213"/>
    </location>
</feature>
<sequence>MKIKITSFTMKAAFFLFPILLFLASCETAFELPEEELPAPIVKEIRCNPKDICCFDLKDKIGSYNLTSKWEFVAFQAEKGSSFDNLTCLARTARFTLSGEDYENVFKITLQLGGKSSPLIGCEDLLAFSFRSFDHQIDGCYEADSEENLRIDFSPENVVYDPGIGNKTFPILEFENKIKNSLLAVESYTIESNKLYLYMKDQKNPMVFLALEE</sequence>
<feature type="signal peptide" evidence="1">
    <location>
        <begin position="1"/>
        <end position="29"/>
    </location>
</feature>
<dbReference type="EMBL" id="QKTX01000019">
    <property type="protein sequence ID" value="PZV77648.1"/>
    <property type="molecule type" value="Genomic_DNA"/>
</dbReference>
<proteinExistence type="predicted"/>
<reference evidence="2 3" key="1">
    <citation type="submission" date="2018-06" db="EMBL/GenBank/DDBJ databases">
        <title>Genomic Encyclopedia of Archaeal and Bacterial Type Strains, Phase II (KMG-II): from individual species to whole genera.</title>
        <authorList>
            <person name="Goeker M."/>
        </authorList>
    </citation>
    <scope>NUCLEOTIDE SEQUENCE [LARGE SCALE GENOMIC DNA]</scope>
    <source>
        <strain evidence="2 3">T4</strain>
    </source>
</reference>
<gene>
    <name evidence="2" type="ORF">CLV31_11961</name>
</gene>
<accession>A0A326RVV0</accession>